<dbReference type="KEGG" id="sphj:BSL82_02295"/>
<dbReference type="OrthoDB" id="7571212at2"/>
<dbReference type="Pfam" id="PF20039">
    <property type="entry name" value="DUF6441"/>
    <property type="match status" value="1"/>
</dbReference>
<dbReference type="STRING" id="1921510.BSL82_02295"/>
<dbReference type="Proteomes" id="UP000182063">
    <property type="component" value="Chromosome"/>
</dbReference>
<name>A0A1L3ZRM6_9SPHN</name>
<evidence type="ECO:0000313" key="1">
    <source>
        <dbReference type="EMBL" id="API58278.1"/>
    </source>
</evidence>
<accession>A0A1L3ZRM6</accession>
<proteinExistence type="predicted"/>
<evidence type="ECO:0000313" key="2">
    <source>
        <dbReference type="Proteomes" id="UP000182063"/>
    </source>
</evidence>
<dbReference type="EMBL" id="CP018221">
    <property type="protein sequence ID" value="API58278.1"/>
    <property type="molecule type" value="Genomic_DNA"/>
</dbReference>
<dbReference type="AlphaFoldDB" id="A0A1L3ZRM6"/>
<organism evidence="1 2">
    <name type="scientific">Tardibacter chloracetimidivorans</name>
    <dbReference type="NCBI Taxonomy" id="1921510"/>
    <lineage>
        <taxon>Bacteria</taxon>
        <taxon>Pseudomonadati</taxon>
        <taxon>Pseudomonadota</taxon>
        <taxon>Alphaproteobacteria</taxon>
        <taxon>Sphingomonadales</taxon>
        <taxon>Sphingomonadaceae</taxon>
        <taxon>Tardibacter</taxon>
    </lineage>
</organism>
<protein>
    <submittedName>
        <fullName evidence="1">Uncharacterized protein</fullName>
    </submittedName>
</protein>
<dbReference type="RefSeq" id="WP_072595851.1">
    <property type="nucleotide sequence ID" value="NZ_CP018221.1"/>
</dbReference>
<sequence>MARRSTISRPGFSMLFETERFRRHMALVDQYVLEAAYRAVRETTREAEKALEQVTASAGLGRLSRAWASEIYPERGRAREPVGSIYVKGRKRSQGAMAAYARGARISGSYGQYLAIPLPAAGPRRRGQDLTPGEWERRTGIRLQFVYRRGKPALLVAPGAINMRSGRFRKATARRIEQGRHASVPIFVLLPLVDVQQRFSIKQTLAPFSGRLASRFTGYARLAAQRAEREL</sequence>
<dbReference type="InterPro" id="IPR045622">
    <property type="entry name" value="DUF6441"/>
</dbReference>
<gene>
    <name evidence="1" type="ORF">BSL82_02295</name>
</gene>
<keyword evidence="2" id="KW-1185">Reference proteome</keyword>
<reference evidence="2" key="1">
    <citation type="submission" date="2016-11" db="EMBL/GenBank/DDBJ databases">
        <title>Complete Genome Sequence of alachlor-degrading Sphingomonas sp. strain JJ-A5.</title>
        <authorList>
            <person name="Lee H."/>
            <person name="Ka J.-O."/>
        </authorList>
    </citation>
    <scope>NUCLEOTIDE SEQUENCE [LARGE SCALE GENOMIC DNA]</scope>
    <source>
        <strain evidence="2">JJ-A5</strain>
    </source>
</reference>